<evidence type="ECO:0000256" key="2">
    <source>
        <dbReference type="SAM" id="Phobius"/>
    </source>
</evidence>
<accession>A0ABP8Z3C7</accession>
<reference evidence="4" key="1">
    <citation type="journal article" date="2019" name="Int. J. Syst. Evol. Microbiol.">
        <title>The Global Catalogue of Microorganisms (GCM) 10K type strain sequencing project: providing services to taxonomists for standard genome sequencing and annotation.</title>
        <authorList>
            <consortium name="The Broad Institute Genomics Platform"/>
            <consortium name="The Broad Institute Genome Sequencing Center for Infectious Disease"/>
            <person name="Wu L."/>
            <person name="Ma J."/>
        </authorList>
    </citation>
    <scope>NUCLEOTIDE SEQUENCE [LARGE SCALE GENOMIC DNA]</scope>
    <source>
        <strain evidence="4">JCM 19015</strain>
    </source>
</reference>
<feature type="transmembrane region" description="Helical" evidence="2">
    <location>
        <begin position="6"/>
        <end position="24"/>
    </location>
</feature>
<feature type="transmembrane region" description="Helical" evidence="2">
    <location>
        <begin position="36"/>
        <end position="54"/>
    </location>
</feature>
<dbReference type="NCBIfam" id="TIGR01300">
    <property type="entry name" value="CPA3_mnhG_phaG"/>
    <property type="match status" value="1"/>
</dbReference>
<evidence type="ECO:0000256" key="1">
    <source>
        <dbReference type="ARBA" id="ARBA00008404"/>
    </source>
</evidence>
<keyword evidence="4" id="KW-1185">Reference proteome</keyword>
<sequence length="121" mass="12522">MTIAADLLLLGAALLTFAAGLGLVRFRDALSRLHAGTKPQVLGLLLVLAAIAVGNGRWDLVPALIPVIGLQLVTVPVAAHMVARAAYRTGNYRDDLLTADELAPAIEAAGERESSGISDPS</sequence>
<protein>
    <submittedName>
        <fullName evidence="3">Monovalent cation/H(+) antiporter subunit G</fullName>
    </submittedName>
</protein>
<keyword evidence="2" id="KW-1133">Transmembrane helix</keyword>
<dbReference type="InterPro" id="IPR005133">
    <property type="entry name" value="PhaG_MnhG_YufB"/>
</dbReference>
<dbReference type="PANTHER" id="PTHR34703:SF1">
    <property type="entry name" value="ANTIPORTER SUBUNIT MNHG2-RELATED"/>
    <property type="match status" value="1"/>
</dbReference>
<dbReference type="Pfam" id="PF03334">
    <property type="entry name" value="PhaG_MnhG_YufB"/>
    <property type="match status" value="1"/>
</dbReference>
<evidence type="ECO:0000313" key="4">
    <source>
        <dbReference type="Proteomes" id="UP001500121"/>
    </source>
</evidence>
<keyword evidence="2" id="KW-0812">Transmembrane</keyword>
<comment type="similarity">
    <text evidence="1">Belongs to the CPA3 antiporters (TC 2.A.63) subunit G family.</text>
</comment>
<gene>
    <name evidence="3" type="primary">mnhG</name>
    <name evidence="3" type="ORF">GCM10025783_16240</name>
</gene>
<feature type="transmembrane region" description="Helical" evidence="2">
    <location>
        <begin position="60"/>
        <end position="83"/>
    </location>
</feature>
<organism evidence="3 4">
    <name type="scientific">Amnibacterium soli</name>
    <dbReference type="NCBI Taxonomy" id="1282736"/>
    <lineage>
        <taxon>Bacteria</taxon>
        <taxon>Bacillati</taxon>
        <taxon>Actinomycetota</taxon>
        <taxon>Actinomycetes</taxon>
        <taxon>Micrococcales</taxon>
        <taxon>Microbacteriaceae</taxon>
        <taxon>Amnibacterium</taxon>
    </lineage>
</organism>
<keyword evidence="2" id="KW-0472">Membrane</keyword>
<comment type="caution">
    <text evidence="3">The sequence shown here is derived from an EMBL/GenBank/DDBJ whole genome shotgun (WGS) entry which is preliminary data.</text>
</comment>
<dbReference type="PANTHER" id="PTHR34703">
    <property type="entry name" value="ANTIPORTER SUBUNIT MNHG2-RELATED"/>
    <property type="match status" value="1"/>
</dbReference>
<proteinExistence type="inferred from homology"/>
<dbReference type="Proteomes" id="UP001500121">
    <property type="component" value="Unassembled WGS sequence"/>
</dbReference>
<dbReference type="RefSeq" id="WP_345480605.1">
    <property type="nucleotide sequence ID" value="NZ_BAABLP010000003.1"/>
</dbReference>
<evidence type="ECO:0000313" key="3">
    <source>
        <dbReference type="EMBL" id="GAA4745300.1"/>
    </source>
</evidence>
<name>A0ABP8Z3C7_9MICO</name>
<dbReference type="EMBL" id="BAABLP010000003">
    <property type="protein sequence ID" value="GAA4745300.1"/>
    <property type="molecule type" value="Genomic_DNA"/>
</dbReference>